<feature type="region of interest" description="Disordered" evidence="1">
    <location>
        <begin position="102"/>
        <end position="127"/>
    </location>
</feature>
<accession>A0ABP1MXY9</accession>
<dbReference type="Proteomes" id="UP001642520">
    <property type="component" value="Unassembled WGS sequence"/>
</dbReference>
<comment type="caution">
    <text evidence="2">The sequence shown here is derived from an EMBL/GenBank/DDBJ whole genome shotgun (WGS) entry which is preliminary data.</text>
</comment>
<protein>
    <submittedName>
        <fullName evidence="2">Uncharacterized protein</fullName>
    </submittedName>
</protein>
<name>A0ABP1MXY9_XYLVO</name>
<gene>
    <name evidence="2" type="ORF">XYLVIOL_LOCUS242</name>
</gene>
<proteinExistence type="predicted"/>
<evidence type="ECO:0000313" key="3">
    <source>
        <dbReference type="Proteomes" id="UP001642520"/>
    </source>
</evidence>
<dbReference type="EMBL" id="CAXAJV020001280">
    <property type="protein sequence ID" value="CAL7933002.1"/>
    <property type="molecule type" value="Genomic_DNA"/>
</dbReference>
<sequence>MATNHTTLEEVLQKLVNQFSAMSNQFESFKEKIDKTENKTSRQLAAIQTFVEETNRERTDEIRNLAKMITVQVETDTDGMSKASGEYISARQEEQIEITDDDTEIGAQSSISRRPSHMAQRPETRPGFIPTRLTGMRAKDTIRTIETLRGRDDVEVEDFIYLVRKAKTRCCEPDLSLDLILVEKITERAKRSIR</sequence>
<organism evidence="2 3">
    <name type="scientific">Xylocopa violacea</name>
    <name type="common">Violet carpenter bee</name>
    <name type="synonym">Apis violacea</name>
    <dbReference type="NCBI Taxonomy" id="135666"/>
    <lineage>
        <taxon>Eukaryota</taxon>
        <taxon>Metazoa</taxon>
        <taxon>Ecdysozoa</taxon>
        <taxon>Arthropoda</taxon>
        <taxon>Hexapoda</taxon>
        <taxon>Insecta</taxon>
        <taxon>Pterygota</taxon>
        <taxon>Neoptera</taxon>
        <taxon>Endopterygota</taxon>
        <taxon>Hymenoptera</taxon>
        <taxon>Apocrita</taxon>
        <taxon>Aculeata</taxon>
        <taxon>Apoidea</taxon>
        <taxon>Anthophila</taxon>
        <taxon>Apidae</taxon>
        <taxon>Xylocopa</taxon>
        <taxon>Xylocopa</taxon>
    </lineage>
</organism>
<reference evidence="2 3" key="1">
    <citation type="submission" date="2024-08" db="EMBL/GenBank/DDBJ databases">
        <authorList>
            <person name="Will J Nash"/>
            <person name="Angela Man"/>
            <person name="Seanna McTaggart"/>
            <person name="Kendall Baker"/>
            <person name="Tom Barker"/>
            <person name="Leah Catchpole"/>
            <person name="Alex Durrant"/>
            <person name="Karim Gharbi"/>
            <person name="Naomi Irish"/>
            <person name="Gemy Kaithakottil"/>
            <person name="Debby Ku"/>
            <person name="Aaliyah Providence"/>
            <person name="Felix Shaw"/>
            <person name="David Swarbreck"/>
            <person name="Chris Watkins"/>
            <person name="Ann M. McCartney"/>
            <person name="Giulio Formenti"/>
            <person name="Alice Mouton"/>
            <person name="Noel Vella"/>
            <person name="Bjorn M von Reumont"/>
            <person name="Adriana Vella"/>
            <person name="Wilfried Haerty"/>
        </authorList>
    </citation>
    <scope>NUCLEOTIDE SEQUENCE [LARGE SCALE GENOMIC DNA]</scope>
</reference>
<keyword evidence="3" id="KW-1185">Reference proteome</keyword>
<evidence type="ECO:0000256" key="1">
    <source>
        <dbReference type="SAM" id="MobiDB-lite"/>
    </source>
</evidence>
<evidence type="ECO:0000313" key="2">
    <source>
        <dbReference type="EMBL" id="CAL7933002.1"/>
    </source>
</evidence>